<evidence type="ECO:0000313" key="2">
    <source>
        <dbReference type="EMBL" id="KRG02453.1"/>
    </source>
</evidence>
<dbReference type="EMBL" id="CH934742">
    <property type="protein sequence ID" value="KRG07868.1"/>
    <property type="molecule type" value="Genomic_DNA"/>
</dbReference>
<dbReference type="Proteomes" id="UP000009192">
    <property type="component" value="Unassembled WGS sequence"/>
</dbReference>
<keyword evidence="5" id="KW-1185">Reference proteome</keyword>
<sequence length="56" mass="5955">MFYLFQDCASRGVGVCSCHQDHPPGSSTKVIHTGHPHGSSISGHPTGLSMLSYIEV</sequence>
<reference evidence="1" key="2">
    <citation type="journal article" date="2008" name="Bioinformatics">
        <title>Assembly reconciliation.</title>
        <authorList>
            <person name="Zimin A.V."/>
            <person name="Smith D.R."/>
            <person name="Sutton G."/>
            <person name="Yorke J.A."/>
        </authorList>
    </citation>
    <scope>NUCLEOTIDE SEQUENCE</scope>
    <source>
        <strain evidence="1">TSC#15081-1352.22</strain>
    </source>
</reference>
<evidence type="ECO:0000313" key="1">
    <source>
        <dbReference type="EMBL" id="KRG02452.1"/>
    </source>
</evidence>
<evidence type="ECO:0000313" key="3">
    <source>
        <dbReference type="EMBL" id="KRG07853.1"/>
    </source>
</evidence>
<dbReference type="InParanoid" id="A0A0Q9XC01"/>
<name>A0A0Q9XC01_DROMO</name>
<protein>
    <submittedName>
        <fullName evidence="4">Uncharacterized protein, isoform B</fullName>
    </submittedName>
</protein>
<evidence type="ECO:0000313" key="5">
    <source>
        <dbReference type="Proteomes" id="UP000009192"/>
    </source>
</evidence>
<dbReference type="KEGG" id="dmo:Dmoj_GI25633"/>
<dbReference type="EMBL" id="CH933806">
    <property type="protein sequence ID" value="KRG02453.1"/>
    <property type="molecule type" value="Genomic_DNA"/>
</dbReference>
<dbReference type="KEGG" id="dmo:Dmoj_GI26681"/>
<dbReference type="EMBL" id="CH933806">
    <property type="protein sequence ID" value="KRG02452.1"/>
    <property type="molecule type" value="Genomic_DNA"/>
</dbReference>
<dbReference type="EMBL" id="CH934309">
    <property type="protein sequence ID" value="KRG07853.1"/>
    <property type="molecule type" value="Genomic_DNA"/>
</dbReference>
<dbReference type="AlphaFoldDB" id="A0A0Q9XC01"/>
<accession>A0A0Q9XC01</accession>
<proteinExistence type="predicted"/>
<gene>
    <name evidence="1" type="primary">Dmoj\GI26681</name>
    <name evidence="2" type="synonym">Dmoj\GI25633</name>
    <name evidence="4" type="synonym">Dmoj\GI26341</name>
    <name evidence="3" type="synonym">Dmoj\GI26935</name>
    <name evidence="2" type="ORF">Dmoj_GI25633</name>
    <name evidence="4" type="ORF">Dmoj_GI26341</name>
    <name evidence="1" type="ORF">Dmoj_GI26681</name>
    <name evidence="3" type="ORF">Dmoj_GI26935</name>
</gene>
<organism evidence="1 5">
    <name type="scientific">Drosophila mojavensis</name>
    <name type="common">Fruit fly</name>
    <dbReference type="NCBI Taxonomy" id="7230"/>
    <lineage>
        <taxon>Eukaryota</taxon>
        <taxon>Metazoa</taxon>
        <taxon>Ecdysozoa</taxon>
        <taxon>Arthropoda</taxon>
        <taxon>Hexapoda</taxon>
        <taxon>Insecta</taxon>
        <taxon>Pterygota</taxon>
        <taxon>Neoptera</taxon>
        <taxon>Endopterygota</taxon>
        <taxon>Diptera</taxon>
        <taxon>Brachycera</taxon>
        <taxon>Muscomorpha</taxon>
        <taxon>Ephydroidea</taxon>
        <taxon>Drosophilidae</taxon>
        <taxon>Drosophila</taxon>
    </lineage>
</organism>
<reference evidence="1 5" key="1">
    <citation type="journal article" date="2007" name="Nature">
        <title>Evolution of genes and genomes on the Drosophila phylogeny.</title>
        <authorList>
            <consortium name="Drosophila 12 Genomes Consortium"/>
            <person name="Clark A.G."/>
            <person name="Eisen M.B."/>
            <person name="Smith D.R."/>
            <person name="Bergman C.M."/>
            <person name="Oliver B."/>
            <person name="Markow T.A."/>
            <person name="Kaufman T.C."/>
            <person name="Kellis M."/>
            <person name="Gelbart W."/>
            <person name="Iyer V.N."/>
            <person name="Pollard D.A."/>
            <person name="Sackton T.B."/>
            <person name="Larracuente A.M."/>
            <person name="Singh N.D."/>
            <person name="Abad J.P."/>
            <person name="Abt D.N."/>
            <person name="Adryan B."/>
            <person name="Aguade M."/>
            <person name="Akashi H."/>
            <person name="Anderson W.W."/>
            <person name="Aquadro C.F."/>
            <person name="Ardell D.H."/>
            <person name="Arguello R."/>
            <person name="Artieri C.G."/>
            <person name="Barbash D.A."/>
            <person name="Barker D."/>
            <person name="Barsanti P."/>
            <person name="Batterham P."/>
            <person name="Batzoglou S."/>
            <person name="Begun D."/>
            <person name="Bhutkar A."/>
            <person name="Blanco E."/>
            <person name="Bosak S.A."/>
            <person name="Bradley R.K."/>
            <person name="Brand A.D."/>
            <person name="Brent M.R."/>
            <person name="Brooks A.N."/>
            <person name="Brown R.H."/>
            <person name="Butlin R.K."/>
            <person name="Caggese C."/>
            <person name="Calvi B.R."/>
            <person name="Bernardo de Carvalho A."/>
            <person name="Caspi A."/>
            <person name="Castrezana S."/>
            <person name="Celniker S.E."/>
            <person name="Chang J.L."/>
            <person name="Chapple C."/>
            <person name="Chatterji S."/>
            <person name="Chinwalla A."/>
            <person name="Civetta A."/>
            <person name="Clifton S.W."/>
            <person name="Comeron J.M."/>
            <person name="Costello J.C."/>
            <person name="Coyne J.A."/>
            <person name="Daub J."/>
            <person name="David R.G."/>
            <person name="Delcher A.L."/>
            <person name="Delehaunty K."/>
            <person name="Do C.B."/>
            <person name="Ebling H."/>
            <person name="Edwards K."/>
            <person name="Eickbush T."/>
            <person name="Evans J.D."/>
            <person name="Filipski A."/>
            <person name="Findeiss S."/>
            <person name="Freyhult E."/>
            <person name="Fulton L."/>
            <person name="Fulton R."/>
            <person name="Garcia A.C."/>
            <person name="Gardiner A."/>
            <person name="Garfield D.A."/>
            <person name="Garvin B.E."/>
            <person name="Gibson G."/>
            <person name="Gilbert D."/>
            <person name="Gnerre S."/>
            <person name="Godfrey J."/>
            <person name="Good R."/>
            <person name="Gotea V."/>
            <person name="Gravely B."/>
            <person name="Greenberg A.J."/>
            <person name="Griffiths-Jones S."/>
            <person name="Gross S."/>
            <person name="Guigo R."/>
            <person name="Gustafson E.A."/>
            <person name="Haerty W."/>
            <person name="Hahn M.W."/>
            <person name="Halligan D.L."/>
            <person name="Halpern A.L."/>
            <person name="Halter G.M."/>
            <person name="Han M.V."/>
            <person name="Heger A."/>
            <person name="Hillier L."/>
            <person name="Hinrichs A.S."/>
            <person name="Holmes I."/>
            <person name="Hoskins R.A."/>
            <person name="Hubisz M.J."/>
            <person name="Hultmark D."/>
            <person name="Huntley M.A."/>
            <person name="Jaffe D.B."/>
            <person name="Jagadeeshan S."/>
            <person name="Jeck W.R."/>
            <person name="Johnson J."/>
            <person name="Jones C.D."/>
            <person name="Jordan W.C."/>
            <person name="Karpen G.H."/>
            <person name="Kataoka E."/>
            <person name="Keightley P.D."/>
            <person name="Kheradpour P."/>
            <person name="Kirkness E.F."/>
            <person name="Koerich L.B."/>
            <person name="Kristiansen K."/>
            <person name="Kudrna D."/>
            <person name="Kulathinal R.J."/>
            <person name="Kumar S."/>
            <person name="Kwok R."/>
            <person name="Lander E."/>
            <person name="Langley C.H."/>
            <person name="Lapoint R."/>
            <person name="Lazzaro B.P."/>
            <person name="Lee S.J."/>
            <person name="Levesque L."/>
            <person name="Li R."/>
            <person name="Lin C.F."/>
            <person name="Lin M.F."/>
            <person name="Lindblad-Toh K."/>
            <person name="Llopart A."/>
            <person name="Long M."/>
            <person name="Low L."/>
            <person name="Lozovsky E."/>
            <person name="Lu J."/>
            <person name="Luo M."/>
            <person name="Machado C.A."/>
            <person name="Makalowski W."/>
            <person name="Marzo M."/>
            <person name="Matsuda M."/>
            <person name="Matzkin L."/>
            <person name="McAllister B."/>
            <person name="McBride C.S."/>
            <person name="McKernan B."/>
            <person name="McKernan K."/>
            <person name="Mendez-Lago M."/>
            <person name="Minx P."/>
            <person name="Mollenhauer M.U."/>
            <person name="Montooth K."/>
            <person name="Mount S.M."/>
            <person name="Mu X."/>
            <person name="Myers E."/>
            <person name="Negre B."/>
            <person name="Newfeld S."/>
            <person name="Nielsen R."/>
            <person name="Noor M.A."/>
            <person name="O'Grady P."/>
            <person name="Pachter L."/>
            <person name="Papaceit M."/>
            <person name="Parisi M.J."/>
            <person name="Parisi M."/>
            <person name="Parts L."/>
            <person name="Pedersen J.S."/>
            <person name="Pesole G."/>
            <person name="Phillippy A.M."/>
            <person name="Ponting C.P."/>
            <person name="Pop M."/>
            <person name="Porcelli D."/>
            <person name="Powell J.R."/>
            <person name="Prohaska S."/>
            <person name="Pruitt K."/>
            <person name="Puig M."/>
            <person name="Quesneville H."/>
            <person name="Ram K.R."/>
            <person name="Rand D."/>
            <person name="Rasmussen M.D."/>
            <person name="Reed L.K."/>
            <person name="Reenan R."/>
            <person name="Reily A."/>
            <person name="Remington K.A."/>
            <person name="Rieger T.T."/>
            <person name="Ritchie M.G."/>
            <person name="Robin C."/>
            <person name="Rogers Y.H."/>
            <person name="Rohde C."/>
            <person name="Rozas J."/>
            <person name="Rubenfield M.J."/>
            <person name="Ruiz A."/>
            <person name="Russo S."/>
            <person name="Salzberg S.L."/>
            <person name="Sanchez-Gracia A."/>
            <person name="Saranga D.J."/>
            <person name="Sato H."/>
            <person name="Schaeffer S.W."/>
            <person name="Schatz M.C."/>
            <person name="Schlenke T."/>
            <person name="Schwartz R."/>
            <person name="Segarra C."/>
            <person name="Singh R.S."/>
            <person name="Sirot L."/>
            <person name="Sirota M."/>
            <person name="Sisneros N.B."/>
            <person name="Smith C.D."/>
            <person name="Smith T.F."/>
            <person name="Spieth J."/>
            <person name="Stage D.E."/>
            <person name="Stark A."/>
            <person name="Stephan W."/>
            <person name="Strausberg R.L."/>
            <person name="Strempel S."/>
            <person name="Sturgill D."/>
            <person name="Sutton G."/>
            <person name="Sutton G.G."/>
            <person name="Tao W."/>
            <person name="Teichmann S."/>
            <person name="Tobari Y.N."/>
            <person name="Tomimura Y."/>
            <person name="Tsolas J.M."/>
            <person name="Valente V.L."/>
            <person name="Venter E."/>
            <person name="Venter J.C."/>
            <person name="Vicario S."/>
            <person name="Vieira F.G."/>
            <person name="Vilella A.J."/>
            <person name="Villasante A."/>
            <person name="Walenz B."/>
            <person name="Wang J."/>
            <person name="Wasserman M."/>
            <person name="Watts T."/>
            <person name="Wilson D."/>
            <person name="Wilson R.K."/>
            <person name="Wing R.A."/>
            <person name="Wolfner M.F."/>
            <person name="Wong A."/>
            <person name="Wong G.K."/>
            <person name="Wu C.I."/>
            <person name="Wu G."/>
            <person name="Yamamoto D."/>
            <person name="Yang H.P."/>
            <person name="Yang S.P."/>
            <person name="Yorke J.A."/>
            <person name="Yoshida K."/>
            <person name="Zdobnov E."/>
            <person name="Zhang P."/>
            <person name="Zhang Y."/>
            <person name="Zimin A.V."/>
            <person name="Baldwin J."/>
            <person name="Abdouelleil A."/>
            <person name="Abdulkadir J."/>
            <person name="Abebe A."/>
            <person name="Abera B."/>
            <person name="Abreu J."/>
            <person name="Acer S.C."/>
            <person name="Aftuck L."/>
            <person name="Alexander A."/>
            <person name="An P."/>
            <person name="Anderson E."/>
            <person name="Anderson S."/>
            <person name="Arachi H."/>
            <person name="Azer M."/>
            <person name="Bachantsang P."/>
            <person name="Barry A."/>
            <person name="Bayul T."/>
            <person name="Berlin A."/>
            <person name="Bessette D."/>
            <person name="Bloom T."/>
            <person name="Blye J."/>
            <person name="Boguslavskiy L."/>
            <person name="Bonnet C."/>
            <person name="Boukhgalter B."/>
            <person name="Bourzgui I."/>
            <person name="Brown A."/>
            <person name="Cahill P."/>
            <person name="Channer S."/>
            <person name="Cheshatsang Y."/>
            <person name="Chuda L."/>
            <person name="Citroen M."/>
            <person name="Collymore A."/>
            <person name="Cooke P."/>
            <person name="Costello M."/>
            <person name="D'Aco K."/>
            <person name="Daza R."/>
            <person name="De Haan G."/>
            <person name="DeGray S."/>
            <person name="DeMaso C."/>
            <person name="Dhargay N."/>
            <person name="Dooley K."/>
            <person name="Dooley E."/>
            <person name="Doricent M."/>
            <person name="Dorje P."/>
            <person name="Dorjee K."/>
            <person name="Dupes A."/>
            <person name="Elong R."/>
            <person name="Falk J."/>
            <person name="Farina A."/>
            <person name="Faro S."/>
            <person name="Ferguson D."/>
            <person name="Fisher S."/>
            <person name="Foley C.D."/>
            <person name="Franke A."/>
            <person name="Friedrich D."/>
            <person name="Gadbois L."/>
            <person name="Gearin G."/>
            <person name="Gearin C.R."/>
            <person name="Giannoukos G."/>
            <person name="Goode T."/>
            <person name="Graham J."/>
            <person name="Grandbois E."/>
            <person name="Grewal S."/>
            <person name="Gyaltsen K."/>
            <person name="Hafez N."/>
            <person name="Hagos B."/>
            <person name="Hall J."/>
            <person name="Henson C."/>
            <person name="Hollinger A."/>
            <person name="Honan T."/>
            <person name="Huard M.D."/>
            <person name="Hughes L."/>
            <person name="Hurhula B."/>
            <person name="Husby M.E."/>
            <person name="Kamat A."/>
            <person name="Kanga B."/>
            <person name="Kashin S."/>
            <person name="Khazanovich D."/>
            <person name="Kisner P."/>
            <person name="Lance K."/>
            <person name="Lara M."/>
            <person name="Lee W."/>
            <person name="Lennon N."/>
            <person name="Letendre F."/>
            <person name="LeVine R."/>
            <person name="Lipovsky A."/>
            <person name="Liu X."/>
            <person name="Liu J."/>
            <person name="Liu S."/>
            <person name="Lokyitsang T."/>
            <person name="Lokyitsang Y."/>
            <person name="Lubonja R."/>
            <person name="Lui A."/>
            <person name="MacDonald P."/>
            <person name="Magnisalis V."/>
            <person name="Maru K."/>
            <person name="Matthews C."/>
            <person name="McCusker W."/>
            <person name="McDonough S."/>
            <person name="Mehta T."/>
            <person name="Meldrim J."/>
            <person name="Meneus L."/>
            <person name="Mihai O."/>
            <person name="Mihalev A."/>
            <person name="Mihova T."/>
            <person name="Mittelman R."/>
            <person name="Mlenga V."/>
            <person name="Montmayeur A."/>
            <person name="Mulrain L."/>
            <person name="Navidi A."/>
            <person name="Naylor J."/>
            <person name="Negash T."/>
            <person name="Nguyen T."/>
            <person name="Nguyen N."/>
            <person name="Nicol R."/>
            <person name="Norbu C."/>
            <person name="Norbu N."/>
            <person name="Novod N."/>
            <person name="O'Neill B."/>
            <person name="Osman S."/>
            <person name="Markiewicz E."/>
            <person name="Oyono O.L."/>
            <person name="Patti C."/>
            <person name="Phunkhang P."/>
            <person name="Pierre F."/>
            <person name="Priest M."/>
            <person name="Raghuraman S."/>
            <person name="Rege F."/>
            <person name="Reyes R."/>
            <person name="Rise C."/>
            <person name="Rogov P."/>
            <person name="Ross K."/>
            <person name="Ryan E."/>
            <person name="Settipalli S."/>
            <person name="Shea T."/>
            <person name="Sherpa N."/>
            <person name="Shi L."/>
            <person name="Shih D."/>
            <person name="Sparrow T."/>
            <person name="Spaulding J."/>
            <person name="Stalker J."/>
            <person name="Stange-Thomann N."/>
            <person name="Stavropoulos S."/>
            <person name="Stone C."/>
            <person name="Strader C."/>
            <person name="Tesfaye S."/>
            <person name="Thomson T."/>
            <person name="Thoulutsang Y."/>
            <person name="Thoulutsang D."/>
            <person name="Topham K."/>
            <person name="Topping I."/>
            <person name="Tsamla T."/>
            <person name="Vassiliev H."/>
            <person name="Vo A."/>
            <person name="Wangchuk T."/>
            <person name="Wangdi T."/>
            <person name="Weiand M."/>
            <person name="Wilkinson J."/>
            <person name="Wilson A."/>
            <person name="Yadav S."/>
            <person name="Young G."/>
            <person name="Yu Q."/>
            <person name="Zembek L."/>
            <person name="Zhong D."/>
            <person name="Zimmer A."/>
            <person name="Zwirko Z."/>
            <person name="Jaffe D.B."/>
            <person name="Alvarez P."/>
            <person name="Brockman W."/>
            <person name="Butler J."/>
            <person name="Chin C."/>
            <person name="Gnerre S."/>
            <person name="Grabherr M."/>
            <person name="Kleber M."/>
            <person name="Mauceli E."/>
            <person name="MacCallum I."/>
        </authorList>
    </citation>
    <scope>NUCLEOTIDE SEQUENCE [LARGE SCALE GENOMIC DNA]</scope>
    <source>
        <strain evidence="1">TSC#15081-1352.22</strain>
        <strain evidence="5">Tucson 15081-1352.22</strain>
    </source>
</reference>
<reference evidence="1" key="3">
    <citation type="submission" date="2015-11" db="EMBL/GenBank/DDBJ databases">
        <authorList>
            <consortium name="FlyBase"/>
        </authorList>
    </citation>
    <scope>NUCLEOTIDE SEQUENCE</scope>
    <source>
        <strain evidence="1">TSC#15081-1352.22</strain>
    </source>
</reference>
<evidence type="ECO:0000313" key="4">
    <source>
        <dbReference type="EMBL" id="KRG07868.1"/>
    </source>
</evidence>
<dbReference type="KEGG" id="dmo:Dmoj_GI26935"/>
<dbReference type="KEGG" id="dmo:Dmoj_GI26341"/>